<reference evidence="5" key="1">
    <citation type="submission" date="2025-08" db="UniProtKB">
        <authorList>
            <consortium name="Ensembl"/>
        </authorList>
    </citation>
    <scope>IDENTIFICATION</scope>
</reference>
<feature type="domain" description="FH2" evidence="4">
    <location>
        <begin position="500"/>
        <end position="894"/>
    </location>
</feature>
<dbReference type="Ensembl" id="ENSTMTT00000018542.1">
    <property type="protein sequence ID" value="ENSTMTP00000017905.1"/>
    <property type="gene ID" value="ENSTMTG00000009989.1"/>
</dbReference>
<reference evidence="5" key="2">
    <citation type="submission" date="2025-09" db="UniProtKB">
        <authorList>
            <consortium name="Ensembl"/>
        </authorList>
    </citation>
    <scope>IDENTIFICATION</scope>
</reference>
<keyword evidence="6" id="KW-1185">Reference proteome</keyword>
<dbReference type="GO" id="GO:0030866">
    <property type="term" value="P:cortical actin cytoskeleton organization"/>
    <property type="evidence" value="ECO:0007669"/>
    <property type="project" value="TreeGrafter"/>
</dbReference>
<dbReference type="Pfam" id="PF02181">
    <property type="entry name" value="FH2"/>
    <property type="match status" value="1"/>
</dbReference>
<dbReference type="Proteomes" id="UP000472274">
    <property type="component" value="Unplaced"/>
</dbReference>
<dbReference type="InterPro" id="IPR041387">
    <property type="entry name" value="FHOD1_GBD_N"/>
</dbReference>
<dbReference type="SUPFAM" id="SSF101447">
    <property type="entry name" value="Formin homology 2 domain (FH2 domain)"/>
    <property type="match status" value="1"/>
</dbReference>
<dbReference type="PANTHER" id="PTHR45920">
    <property type="entry name" value="FORMIN HOMOLOGY 2 DOMAIN CONTAINING, ISOFORM I"/>
    <property type="match status" value="1"/>
</dbReference>
<proteinExistence type="predicted"/>
<dbReference type="InterPro" id="IPR042201">
    <property type="entry name" value="FH2_Formin_sf"/>
</dbReference>
<feature type="compositionally biased region" description="Pro residues" evidence="2">
    <location>
        <begin position="481"/>
        <end position="499"/>
    </location>
</feature>
<dbReference type="GO" id="GO:0005856">
    <property type="term" value="C:cytoskeleton"/>
    <property type="evidence" value="ECO:0007669"/>
    <property type="project" value="TreeGrafter"/>
</dbReference>
<feature type="region of interest" description="Disordered" evidence="2">
    <location>
        <begin position="373"/>
        <end position="407"/>
    </location>
</feature>
<dbReference type="Pfam" id="PF18382">
    <property type="entry name" value="Formin_GBD_N"/>
    <property type="match status" value="1"/>
</dbReference>
<dbReference type="Pfam" id="PF24959">
    <property type="entry name" value="FH3_FHOD1-3"/>
    <property type="match status" value="1"/>
</dbReference>
<dbReference type="Gene3D" id="1.25.10.10">
    <property type="entry name" value="Leucine-rich Repeat Variant"/>
    <property type="match status" value="1"/>
</dbReference>
<feature type="domain" description="GBD/FH3" evidence="3">
    <location>
        <begin position="57"/>
        <end position="410"/>
    </location>
</feature>
<sequence>MAAGPGAALCRLQYLDDSDPFSCASFPEPRRAPVHPLPEALPLGAQLPALHRLLGAPLPLADCTLQVSPSGQYLDLDLSLLEQKDELEGFYEEISKGRRPTLILRTQLSVRVHAILEKLYNSQGPELRRSLFSLKQLFQEDKDLVPEFVNLEGLICLIKVGAEADQNYQNYILRALSQIMLFVDGMLGVIAHNETVQWLYTLCGSMYRLVVKMALKLLLVFVEYTESNAQLLIQAVNTVEQARGAYPWSNLVAILEERNGADTELLVFAMTLINKTLAALPDQDSFYDVTDCLEQQGMECIVQRHMHNKGLDPDVKQQFAIYEVSAFPLSMGRSPLPLHLPCPRVQARGLEGLTHTPLTQGVLGFQAELQGSQDLENARPRGKAPDGQVSGARTRLPRTQSSVEAEANAQNVERALLTPFKKDFEFMWDRLEAGPMLLKIKDLDFSDLGEEEDFDALEQGAVGNDSFHVCPPPPGCPPPPPPPVPGCPPPPALLGPPAPDGRSPAKKKKTVKLFWKELKHPSSRAGAGRFGQSTVWASLERVEIDAAKLEHLFESRAKEVLSSKKAADGKKCTVILDPKRSNAINIGLTVLPPAHIIKTAILNFDEFAINKEGIEKILTMVPTDEEKQKIQEAQLANPDVPLGSAEQFLLTLSSISELTARLQLWAFKLDYESMEQEIAEPLFDLKLGMEQLAKNQTFRCILATLLAMGNVLNGSQSRGFELSYLEKVSEVKDTVHRQSLLHHLCHSVVERFPQTSDLYSEIAAITRSAKVDFDELAESLSQLERRCKASWDSLKAIAKHETKPGLKSKLMDFLKDSSRKIHVLKVVHRRILHRFRSFLLFLGYPPAAARDMKVTGFCRLLREFALEYRTCRERVLQQQRKRAAHRERNKTRGRMITEMERFSGMADSPESNPSPATGSACPEQQADAGHETMKSVLSSAVEPHSRRSRASGVQHCSPARYGPTPHGSGSPADASDEIMDRLVQSVTHSAGPRPGAAKERKRSRVSRKSMRRTLKSGLSDDVVQALGLAQAPGVQV</sequence>
<dbReference type="GO" id="GO:0005737">
    <property type="term" value="C:cytoplasm"/>
    <property type="evidence" value="ECO:0007669"/>
    <property type="project" value="TreeGrafter"/>
</dbReference>
<dbReference type="GeneTree" id="ENSGT00940000160212"/>
<dbReference type="SUPFAM" id="SSF48371">
    <property type="entry name" value="ARM repeat"/>
    <property type="match status" value="1"/>
</dbReference>
<feature type="region of interest" description="Disordered" evidence="2">
    <location>
        <begin position="986"/>
        <end position="1020"/>
    </location>
</feature>
<feature type="region of interest" description="Disordered" evidence="2">
    <location>
        <begin position="904"/>
        <end position="974"/>
    </location>
</feature>
<protein>
    <recommendedName>
        <fullName evidence="7">Formin homology 2 domain containing 1</fullName>
    </recommendedName>
</protein>
<evidence type="ECO:0000313" key="5">
    <source>
        <dbReference type="Ensembl" id="ENSTMTP00000017905.1"/>
    </source>
</evidence>
<dbReference type="FunFam" id="1.25.10.10:FF:000056">
    <property type="entry name" value="FH1/FH2 domain-containing protein 3 isoform X1"/>
    <property type="match status" value="1"/>
</dbReference>
<name>A0A674J9I3_9SAUR</name>
<dbReference type="InterPro" id="IPR014768">
    <property type="entry name" value="GBD/FH3_dom"/>
</dbReference>
<evidence type="ECO:0000259" key="4">
    <source>
        <dbReference type="PROSITE" id="PS51444"/>
    </source>
</evidence>
<feature type="compositionally biased region" description="Basic residues" evidence="2">
    <location>
        <begin position="999"/>
        <end position="1014"/>
    </location>
</feature>
<dbReference type="PROSITE" id="PS51232">
    <property type="entry name" value="GBD_FH3"/>
    <property type="match status" value="1"/>
</dbReference>
<evidence type="ECO:0000259" key="3">
    <source>
        <dbReference type="PROSITE" id="PS51232"/>
    </source>
</evidence>
<dbReference type="AlphaFoldDB" id="A0A674J9I3"/>
<feature type="compositionally biased region" description="Polar residues" evidence="2">
    <location>
        <begin position="397"/>
        <end position="407"/>
    </location>
</feature>
<evidence type="ECO:0000256" key="2">
    <source>
        <dbReference type="SAM" id="MobiDB-lite"/>
    </source>
</evidence>
<dbReference type="GO" id="GO:0051015">
    <property type="term" value="F:actin filament binding"/>
    <property type="evidence" value="ECO:0007669"/>
    <property type="project" value="TreeGrafter"/>
</dbReference>
<dbReference type="InterPro" id="IPR011989">
    <property type="entry name" value="ARM-like"/>
</dbReference>
<dbReference type="PANTHER" id="PTHR45920:SF2">
    <property type="entry name" value="FH1_FH2 DOMAIN-CONTAINING PROTEIN 1"/>
    <property type="match status" value="1"/>
</dbReference>
<evidence type="ECO:0000256" key="1">
    <source>
        <dbReference type="ARBA" id="ARBA00023203"/>
    </source>
</evidence>
<keyword evidence="1" id="KW-0009">Actin-binding</keyword>
<evidence type="ECO:0000313" key="6">
    <source>
        <dbReference type="Proteomes" id="UP000472274"/>
    </source>
</evidence>
<organism evidence="5 6">
    <name type="scientific">Terrapene triunguis</name>
    <name type="common">Three-toed box turtle</name>
    <dbReference type="NCBI Taxonomy" id="2587831"/>
    <lineage>
        <taxon>Eukaryota</taxon>
        <taxon>Metazoa</taxon>
        <taxon>Chordata</taxon>
        <taxon>Craniata</taxon>
        <taxon>Vertebrata</taxon>
        <taxon>Euteleostomi</taxon>
        <taxon>Archelosauria</taxon>
        <taxon>Testudinata</taxon>
        <taxon>Testudines</taxon>
        <taxon>Cryptodira</taxon>
        <taxon>Durocryptodira</taxon>
        <taxon>Testudinoidea</taxon>
        <taxon>Emydidae</taxon>
        <taxon>Terrapene</taxon>
    </lineage>
</organism>
<accession>A0A674J9I3</accession>
<evidence type="ECO:0008006" key="7">
    <source>
        <dbReference type="Google" id="ProtNLM"/>
    </source>
</evidence>
<feature type="region of interest" description="Disordered" evidence="2">
    <location>
        <begin position="481"/>
        <end position="506"/>
    </location>
</feature>
<dbReference type="InterPro" id="IPR016024">
    <property type="entry name" value="ARM-type_fold"/>
</dbReference>
<dbReference type="PROSITE" id="PS51444">
    <property type="entry name" value="FH2"/>
    <property type="match status" value="1"/>
</dbReference>
<dbReference type="InterPro" id="IPR015425">
    <property type="entry name" value="FH2_Formin"/>
</dbReference>
<dbReference type="InterPro" id="IPR056771">
    <property type="entry name" value="FH3_FHOD1-3-like"/>
</dbReference>
<dbReference type="Gene3D" id="1.20.58.2220">
    <property type="entry name" value="Formin, FH2 domain"/>
    <property type="match status" value="1"/>
</dbReference>
<dbReference type="SMART" id="SM00498">
    <property type="entry name" value="FH2"/>
    <property type="match status" value="1"/>
</dbReference>